<keyword evidence="1 2" id="KW-0808">Transferase</keyword>
<dbReference type="OrthoDB" id="5720311at2"/>
<protein>
    <submittedName>
        <fullName evidence="2">Acyl-CoA transferase/carnitine dehydratase</fullName>
    </submittedName>
</protein>
<accession>A0A0A7PJ74</accession>
<name>A0A0A7PJ74_9SPHN</name>
<dbReference type="EMBL" id="CP009122">
    <property type="protein sequence ID" value="AJA10050.1"/>
    <property type="molecule type" value="Genomic_DNA"/>
</dbReference>
<keyword evidence="3" id="KW-1185">Reference proteome</keyword>
<dbReference type="PANTHER" id="PTHR48207:SF4">
    <property type="entry name" value="BLL6097 PROTEIN"/>
    <property type="match status" value="1"/>
</dbReference>
<dbReference type="InterPro" id="IPR044855">
    <property type="entry name" value="CoA-Trfase_III_dom3_sf"/>
</dbReference>
<evidence type="ECO:0000313" key="2">
    <source>
        <dbReference type="EMBL" id="AJA10050.1"/>
    </source>
</evidence>
<organism evidence="2 3">
    <name type="scientific">Sphingopyxis fribergensis</name>
    <dbReference type="NCBI Taxonomy" id="1515612"/>
    <lineage>
        <taxon>Bacteria</taxon>
        <taxon>Pseudomonadati</taxon>
        <taxon>Pseudomonadota</taxon>
        <taxon>Alphaproteobacteria</taxon>
        <taxon>Sphingomonadales</taxon>
        <taxon>Sphingomonadaceae</taxon>
        <taxon>Sphingopyxis</taxon>
    </lineage>
</organism>
<dbReference type="GO" id="GO:0008410">
    <property type="term" value="F:CoA-transferase activity"/>
    <property type="evidence" value="ECO:0007669"/>
    <property type="project" value="TreeGrafter"/>
</dbReference>
<dbReference type="Pfam" id="PF02515">
    <property type="entry name" value="CoA_transf_3"/>
    <property type="match status" value="1"/>
</dbReference>
<dbReference type="Gene3D" id="3.30.1540.10">
    <property type="entry name" value="formyl-coa transferase, domain 3"/>
    <property type="match status" value="1"/>
</dbReference>
<dbReference type="RefSeq" id="WP_039576253.1">
    <property type="nucleotide sequence ID" value="NZ_CP009122.1"/>
</dbReference>
<dbReference type="InterPro" id="IPR003673">
    <property type="entry name" value="CoA-Trfase_fam_III"/>
</dbReference>
<proteinExistence type="predicted"/>
<reference evidence="2 3" key="1">
    <citation type="journal article" date="2015" name="Int. J. Syst. Evol. Microbiol.">
        <title>Description of Sphingopyxis fribergensis sp. nov. - a soil bacterium with the ability to degrade styrene and phenylacetic acid.</title>
        <authorList>
            <person name="Oelschlagel M."/>
            <person name="Ruckert C."/>
            <person name="Kalinowski J."/>
            <person name="Schmidt G."/>
            <person name="Schlomann M."/>
            <person name="Tischler D."/>
        </authorList>
    </citation>
    <scope>NUCLEOTIDE SEQUENCE [LARGE SCALE GENOMIC DNA]</scope>
    <source>
        <strain evidence="2 3">Kp5.2</strain>
    </source>
</reference>
<dbReference type="HOGENOM" id="CLU_033975_2_1_5"/>
<dbReference type="SUPFAM" id="SSF89796">
    <property type="entry name" value="CoA-transferase family III (CaiB/BaiF)"/>
    <property type="match status" value="1"/>
</dbReference>
<gene>
    <name evidence="2" type="ORF">SKP52_15865</name>
</gene>
<dbReference type="KEGG" id="sphk:SKP52_15865"/>
<dbReference type="InterPro" id="IPR050483">
    <property type="entry name" value="CoA-transferase_III_domain"/>
</dbReference>
<dbReference type="Gene3D" id="3.40.50.10540">
    <property type="entry name" value="Crotonobetainyl-coa:carnitine coa-transferase, domain 1"/>
    <property type="match status" value="1"/>
</dbReference>
<evidence type="ECO:0000256" key="1">
    <source>
        <dbReference type="ARBA" id="ARBA00022679"/>
    </source>
</evidence>
<evidence type="ECO:0000313" key="3">
    <source>
        <dbReference type="Proteomes" id="UP000030907"/>
    </source>
</evidence>
<dbReference type="PANTHER" id="PTHR48207">
    <property type="entry name" value="SUCCINATE--HYDROXYMETHYLGLUTARATE COA-TRANSFERASE"/>
    <property type="match status" value="1"/>
</dbReference>
<dbReference type="Proteomes" id="UP000030907">
    <property type="component" value="Chromosome"/>
</dbReference>
<dbReference type="InterPro" id="IPR023606">
    <property type="entry name" value="CoA-Trfase_III_dom_1_sf"/>
</dbReference>
<sequence length="401" mass="43111">MTPLLQGVRVVEVGAVVLGPLAAQILADLGADVIKVEPLSGDVARESHPQGASDGALFVNNNRNKRMLALDLKRSEGRAAFARLVATSDVMLHNMRIEAAERLGLGFEAISAINPRIVHCAAIGFGQRGRYRDRPAFDDIIQAASGLAGLAAQQGGEPQFIPTILADKVAALHIVYAVLAALVARANGREGAIGIEVPMFEAMASFVLNEHLAGATFADDGALGYPRVLAADRRPYRTADGWIAVLPYTGDQWRRFLDEVGRGEICEQAWFADPRVRQTRIDDLYAILAETLPQRSTADWVAALSACDVPCSEINMLEDLLTDPHLAEVGFFDVGQGFPEDIRRSLPQPVEFAGVSPVGNIAPGAVGEHSRMVLRECGHSEAEIDALVAAGVLREDTARRR</sequence>
<dbReference type="AlphaFoldDB" id="A0A0A7PJ74"/>